<sequence>MIWWPRAAATYNPRDQKKLKSLFLPTVMSAKGSSQPLLIPVAANHNHPIQYQPLYPGSYQAIAVTHVQVHPYGYRRRSPLRRFILAFLVALGVWYFIKAIVLFHVHHGYDMPWDDSWDIPYDLDIGRCVGSNSVSSFDETTLTSNEFLSDAVFNIPLDPGTTLLIARYRRTSHWFSTNPSLAGSLDVTTSARLANNTARIIVHPINRSSNVEACLVTGSNGQAGVGLFVKDSWTGRHQTPSDSIKITVLLPQSETPLQLRGISADLPNFIYNIGKLRDAVRFGEAALRTSNAPVKIKSLIANHTRLQNSNALISVDSLDSPDLTVRTSNGEISGTFNTTKTLTLATSNAPIRVTVNLENDVDVSTVQEDEYEEEEGNGPNGSRSTTLHMRTSNDRLEAKINLLTSTSTYGGAFTISATTSNAPLLLKFPTSPANSSLHLNARTSNRPATVTLDKEFQGAFSLGTSASGEARVRRLDEGDGRRLEYSDVRHGPRGGRVSGYVYLKDKEQNKGLGRVVVETSNAGAELFV</sequence>
<feature type="compositionally biased region" description="Acidic residues" evidence="1">
    <location>
        <begin position="367"/>
        <end position="376"/>
    </location>
</feature>
<proteinExistence type="predicted"/>
<keyword evidence="4" id="KW-1185">Reference proteome</keyword>
<accession>A0AAW0DXM0</accession>
<comment type="caution">
    <text evidence="3">The sequence shown here is derived from an EMBL/GenBank/DDBJ whole genome shotgun (WGS) entry which is preliminary data.</text>
</comment>
<gene>
    <name evidence="3" type="ORF">R3P38DRAFT_2850231</name>
</gene>
<keyword evidence="2" id="KW-1133">Transmembrane helix</keyword>
<reference evidence="3 4" key="1">
    <citation type="journal article" date="2024" name="J Genomics">
        <title>Draft genome sequencing and assembly of Favolaschia claudopus CIRM-BRFM 2984 isolated from oak limbs.</title>
        <authorList>
            <person name="Navarro D."/>
            <person name="Drula E."/>
            <person name="Chaduli D."/>
            <person name="Cazenave R."/>
            <person name="Ahrendt S."/>
            <person name="Wang J."/>
            <person name="Lipzen A."/>
            <person name="Daum C."/>
            <person name="Barry K."/>
            <person name="Grigoriev I.V."/>
            <person name="Favel A."/>
            <person name="Rosso M.N."/>
            <person name="Martin F."/>
        </authorList>
    </citation>
    <scope>NUCLEOTIDE SEQUENCE [LARGE SCALE GENOMIC DNA]</scope>
    <source>
        <strain evidence="3 4">CIRM-BRFM 2984</strain>
    </source>
</reference>
<feature type="transmembrane region" description="Helical" evidence="2">
    <location>
        <begin position="83"/>
        <end position="105"/>
    </location>
</feature>
<feature type="region of interest" description="Disordered" evidence="1">
    <location>
        <begin position="367"/>
        <end position="387"/>
    </location>
</feature>
<dbReference type="Proteomes" id="UP001362999">
    <property type="component" value="Unassembled WGS sequence"/>
</dbReference>
<name>A0AAW0DXM0_9AGAR</name>
<dbReference type="EMBL" id="JAWWNJ010000005">
    <property type="protein sequence ID" value="KAK7056050.1"/>
    <property type="molecule type" value="Genomic_DNA"/>
</dbReference>
<evidence type="ECO:0000313" key="3">
    <source>
        <dbReference type="EMBL" id="KAK7056050.1"/>
    </source>
</evidence>
<evidence type="ECO:0000256" key="2">
    <source>
        <dbReference type="SAM" id="Phobius"/>
    </source>
</evidence>
<evidence type="ECO:0000256" key="1">
    <source>
        <dbReference type="SAM" id="MobiDB-lite"/>
    </source>
</evidence>
<evidence type="ECO:0000313" key="4">
    <source>
        <dbReference type="Proteomes" id="UP001362999"/>
    </source>
</evidence>
<keyword evidence="2" id="KW-0472">Membrane</keyword>
<protein>
    <submittedName>
        <fullName evidence="3">Transmembrane protein</fullName>
    </submittedName>
</protein>
<dbReference type="AlphaFoldDB" id="A0AAW0DXM0"/>
<organism evidence="3 4">
    <name type="scientific">Favolaschia claudopus</name>
    <dbReference type="NCBI Taxonomy" id="2862362"/>
    <lineage>
        <taxon>Eukaryota</taxon>
        <taxon>Fungi</taxon>
        <taxon>Dikarya</taxon>
        <taxon>Basidiomycota</taxon>
        <taxon>Agaricomycotina</taxon>
        <taxon>Agaricomycetes</taxon>
        <taxon>Agaricomycetidae</taxon>
        <taxon>Agaricales</taxon>
        <taxon>Marasmiineae</taxon>
        <taxon>Mycenaceae</taxon>
        <taxon>Favolaschia</taxon>
    </lineage>
</organism>
<keyword evidence="2 3" id="KW-0812">Transmembrane</keyword>